<keyword evidence="1" id="KW-0479">Metal-binding</keyword>
<evidence type="ECO:0000256" key="2">
    <source>
        <dbReference type="ARBA" id="ARBA00022833"/>
    </source>
</evidence>
<comment type="caution">
    <text evidence="4">The sequence shown here is derived from an EMBL/GenBank/DDBJ whole genome shotgun (WGS) entry which is preliminary data.</text>
</comment>
<protein>
    <recommendedName>
        <fullName evidence="3">PHD-type zinc finger plants domain-containing protein</fullName>
    </recommendedName>
</protein>
<keyword evidence="1" id="KW-0863">Zinc-finger</keyword>
<dbReference type="SUPFAM" id="SSF57903">
    <property type="entry name" value="FYVE/PHD zinc finger"/>
    <property type="match status" value="1"/>
</dbReference>
<reference evidence="4" key="1">
    <citation type="submission" date="2021-03" db="EMBL/GenBank/DDBJ databases">
        <authorList>
            <person name="Li Z."/>
            <person name="Yang C."/>
        </authorList>
    </citation>
    <scope>NUCLEOTIDE SEQUENCE</scope>
    <source>
        <strain evidence="4">Dzin_1.0</strain>
        <tissue evidence="4">Leaf</tissue>
    </source>
</reference>
<sequence length="135" mass="14903">MKSKVGTTTTPPPPECCMCGDYGLPTELFQCKVCLSRSQHKYCSDLYLKAESYDACNWCLRAAEAATLKNQSTLLCSSNNTNSGSMISGNSTSSGLKINRTAFSSNIHKPVKKQRVPQVLRGRVRRYKLLEEVSS</sequence>
<evidence type="ECO:0000259" key="3">
    <source>
        <dbReference type="Pfam" id="PF25054"/>
    </source>
</evidence>
<dbReference type="PANTHER" id="PTHR33779:SF1">
    <property type="entry name" value="EXPRESSED PROTEIN"/>
    <property type="match status" value="1"/>
</dbReference>
<evidence type="ECO:0000313" key="4">
    <source>
        <dbReference type="EMBL" id="KAJ0981329.1"/>
    </source>
</evidence>
<evidence type="ECO:0000313" key="5">
    <source>
        <dbReference type="Proteomes" id="UP001085076"/>
    </source>
</evidence>
<keyword evidence="5" id="KW-1185">Reference proteome</keyword>
<name>A0A9D5CYI5_9LILI</name>
<keyword evidence="2" id="KW-0862">Zinc</keyword>
<gene>
    <name evidence="4" type="ORF">J5N97_009584</name>
</gene>
<dbReference type="PANTHER" id="PTHR33779">
    <property type="entry name" value="EXPRESSED PROTEIN"/>
    <property type="match status" value="1"/>
</dbReference>
<dbReference type="EMBL" id="JAGGNH010000002">
    <property type="protein sequence ID" value="KAJ0981329.1"/>
    <property type="molecule type" value="Genomic_DNA"/>
</dbReference>
<dbReference type="OrthoDB" id="1935489at2759"/>
<proteinExistence type="predicted"/>
<accession>A0A9D5CYI5</accession>
<organism evidence="4 5">
    <name type="scientific">Dioscorea zingiberensis</name>
    <dbReference type="NCBI Taxonomy" id="325984"/>
    <lineage>
        <taxon>Eukaryota</taxon>
        <taxon>Viridiplantae</taxon>
        <taxon>Streptophyta</taxon>
        <taxon>Embryophyta</taxon>
        <taxon>Tracheophyta</taxon>
        <taxon>Spermatophyta</taxon>
        <taxon>Magnoliopsida</taxon>
        <taxon>Liliopsida</taxon>
        <taxon>Dioscoreales</taxon>
        <taxon>Dioscoreaceae</taxon>
        <taxon>Dioscorea</taxon>
    </lineage>
</organism>
<feature type="domain" description="PHD-type zinc finger plants" evidence="3">
    <location>
        <begin position="17"/>
        <end position="59"/>
    </location>
</feature>
<dbReference type="Pfam" id="PF25054">
    <property type="entry name" value="PHD_pln"/>
    <property type="match status" value="1"/>
</dbReference>
<dbReference type="InterPro" id="IPR056874">
    <property type="entry name" value="PHD_dom_pln"/>
</dbReference>
<dbReference type="Proteomes" id="UP001085076">
    <property type="component" value="Miscellaneous, Linkage group lg02"/>
</dbReference>
<dbReference type="GO" id="GO:0008270">
    <property type="term" value="F:zinc ion binding"/>
    <property type="evidence" value="ECO:0007669"/>
    <property type="project" value="UniProtKB-KW"/>
</dbReference>
<reference evidence="4" key="2">
    <citation type="journal article" date="2022" name="Hortic Res">
        <title>The genome of Dioscorea zingiberensis sheds light on the biosynthesis, origin and evolution of the medicinally important diosgenin saponins.</title>
        <authorList>
            <person name="Li Y."/>
            <person name="Tan C."/>
            <person name="Li Z."/>
            <person name="Guo J."/>
            <person name="Li S."/>
            <person name="Chen X."/>
            <person name="Wang C."/>
            <person name="Dai X."/>
            <person name="Yang H."/>
            <person name="Song W."/>
            <person name="Hou L."/>
            <person name="Xu J."/>
            <person name="Tong Z."/>
            <person name="Xu A."/>
            <person name="Yuan X."/>
            <person name="Wang W."/>
            <person name="Yang Q."/>
            <person name="Chen L."/>
            <person name="Sun Z."/>
            <person name="Wang K."/>
            <person name="Pan B."/>
            <person name="Chen J."/>
            <person name="Bao Y."/>
            <person name="Liu F."/>
            <person name="Qi X."/>
            <person name="Gang D.R."/>
            <person name="Wen J."/>
            <person name="Li J."/>
        </authorList>
    </citation>
    <scope>NUCLEOTIDE SEQUENCE</scope>
    <source>
        <strain evidence="4">Dzin_1.0</strain>
    </source>
</reference>
<evidence type="ECO:0000256" key="1">
    <source>
        <dbReference type="ARBA" id="ARBA00022771"/>
    </source>
</evidence>
<dbReference type="InterPro" id="IPR011011">
    <property type="entry name" value="Znf_FYVE_PHD"/>
</dbReference>
<dbReference type="AlphaFoldDB" id="A0A9D5CYI5"/>